<keyword evidence="2" id="KW-1185">Reference proteome</keyword>
<dbReference type="InParanoid" id="A0A0P0X8W3"/>
<name>A0A0P0X8W3_ORYSJ</name>
<dbReference type="PaxDb" id="39947-A0A0P0X8W3"/>
<dbReference type="AlphaFoldDB" id="A0A0P0X8W3"/>
<gene>
    <name evidence="1" type="ordered locus">Os07g0613866</name>
    <name evidence="1" type="ORF">OSNPB_070613866</name>
</gene>
<dbReference type="EMBL" id="AP014963">
    <property type="protein sequence ID" value="BAT02630.1"/>
    <property type="molecule type" value="Genomic_DNA"/>
</dbReference>
<dbReference type="Proteomes" id="UP000059680">
    <property type="component" value="Chromosome 7"/>
</dbReference>
<protein>
    <submittedName>
        <fullName evidence="1">Os07g0613866 protein</fullName>
    </submittedName>
</protein>
<evidence type="ECO:0000313" key="1">
    <source>
        <dbReference type="EMBL" id="BAT02630.1"/>
    </source>
</evidence>
<reference evidence="1 2" key="3">
    <citation type="journal article" date="2013" name="Rice">
        <title>Improvement of the Oryza sativa Nipponbare reference genome using next generation sequence and optical map data.</title>
        <authorList>
            <person name="Kawahara Y."/>
            <person name="de la Bastide M."/>
            <person name="Hamilton J.P."/>
            <person name="Kanamori H."/>
            <person name="McCombie W.R."/>
            <person name="Ouyang S."/>
            <person name="Schwartz D.C."/>
            <person name="Tanaka T."/>
            <person name="Wu J."/>
            <person name="Zhou S."/>
            <person name="Childs K.L."/>
            <person name="Davidson R.M."/>
            <person name="Lin H."/>
            <person name="Quesada-Ocampo L."/>
            <person name="Vaillancourt B."/>
            <person name="Sakai H."/>
            <person name="Lee S.S."/>
            <person name="Kim J."/>
            <person name="Numa H."/>
            <person name="Itoh T."/>
            <person name="Buell C.R."/>
            <person name="Matsumoto T."/>
        </authorList>
    </citation>
    <scope>NUCLEOTIDE SEQUENCE [LARGE SCALE GENOMIC DNA]</scope>
    <source>
        <strain evidence="2">cv. Nipponbare</strain>
    </source>
</reference>
<evidence type="ECO:0000313" key="2">
    <source>
        <dbReference type="Proteomes" id="UP000059680"/>
    </source>
</evidence>
<accession>A0A0P0X8W3</accession>
<feature type="non-terminal residue" evidence="1">
    <location>
        <position position="1"/>
    </location>
</feature>
<sequence length="40" mass="4748">ASLRRCTTAKAWRTPTKTQISNFAKIHVFREFRFGLICYK</sequence>
<reference evidence="2" key="1">
    <citation type="journal article" date="2005" name="Nature">
        <title>The map-based sequence of the rice genome.</title>
        <authorList>
            <consortium name="International rice genome sequencing project (IRGSP)"/>
            <person name="Matsumoto T."/>
            <person name="Wu J."/>
            <person name="Kanamori H."/>
            <person name="Katayose Y."/>
            <person name="Fujisawa M."/>
            <person name="Namiki N."/>
            <person name="Mizuno H."/>
            <person name="Yamamoto K."/>
            <person name="Antonio B.A."/>
            <person name="Baba T."/>
            <person name="Sakata K."/>
            <person name="Nagamura Y."/>
            <person name="Aoki H."/>
            <person name="Arikawa K."/>
            <person name="Arita K."/>
            <person name="Bito T."/>
            <person name="Chiden Y."/>
            <person name="Fujitsuka N."/>
            <person name="Fukunaka R."/>
            <person name="Hamada M."/>
            <person name="Harada C."/>
            <person name="Hayashi A."/>
            <person name="Hijishita S."/>
            <person name="Honda M."/>
            <person name="Hosokawa S."/>
            <person name="Ichikawa Y."/>
            <person name="Idonuma A."/>
            <person name="Iijima M."/>
            <person name="Ikeda M."/>
            <person name="Ikeno M."/>
            <person name="Ito K."/>
            <person name="Ito S."/>
            <person name="Ito T."/>
            <person name="Ito Y."/>
            <person name="Ito Y."/>
            <person name="Iwabuchi A."/>
            <person name="Kamiya K."/>
            <person name="Karasawa W."/>
            <person name="Kurita K."/>
            <person name="Katagiri S."/>
            <person name="Kikuta A."/>
            <person name="Kobayashi H."/>
            <person name="Kobayashi N."/>
            <person name="Machita K."/>
            <person name="Maehara T."/>
            <person name="Masukawa M."/>
            <person name="Mizubayashi T."/>
            <person name="Mukai Y."/>
            <person name="Nagasaki H."/>
            <person name="Nagata Y."/>
            <person name="Naito S."/>
            <person name="Nakashima M."/>
            <person name="Nakama Y."/>
            <person name="Nakamichi Y."/>
            <person name="Nakamura M."/>
            <person name="Meguro A."/>
            <person name="Negishi M."/>
            <person name="Ohta I."/>
            <person name="Ohta T."/>
            <person name="Okamoto M."/>
            <person name="Ono N."/>
            <person name="Saji S."/>
            <person name="Sakaguchi M."/>
            <person name="Sakai K."/>
            <person name="Shibata M."/>
            <person name="Shimokawa T."/>
            <person name="Song J."/>
            <person name="Takazaki Y."/>
            <person name="Terasawa K."/>
            <person name="Tsugane M."/>
            <person name="Tsuji K."/>
            <person name="Ueda S."/>
            <person name="Waki K."/>
            <person name="Yamagata H."/>
            <person name="Yamamoto M."/>
            <person name="Yamamoto S."/>
            <person name="Yamane H."/>
            <person name="Yoshiki S."/>
            <person name="Yoshihara R."/>
            <person name="Yukawa K."/>
            <person name="Zhong H."/>
            <person name="Yano M."/>
            <person name="Yuan Q."/>
            <person name="Ouyang S."/>
            <person name="Liu J."/>
            <person name="Jones K.M."/>
            <person name="Gansberger K."/>
            <person name="Moffat K."/>
            <person name="Hill J."/>
            <person name="Bera J."/>
            <person name="Fadrosh D."/>
            <person name="Jin S."/>
            <person name="Johri S."/>
            <person name="Kim M."/>
            <person name="Overton L."/>
            <person name="Reardon M."/>
            <person name="Tsitrin T."/>
            <person name="Vuong H."/>
            <person name="Weaver B."/>
            <person name="Ciecko A."/>
            <person name="Tallon L."/>
            <person name="Jackson J."/>
            <person name="Pai G."/>
            <person name="Aken S.V."/>
            <person name="Utterback T."/>
            <person name="Reidmuller S."/>
            <person name="Feldblyum T."/>
            <person name="Hsiao J."/>
            <person name="Zismann V."/>
            <person name="Iobst S."/>
            <person name="de Vazeille A.R."/>
            <person name="Buell C.R."/>
            <person name="Ying K."/>
            <person name="Li Y."/>
            <person name="Lu T."/>
            <person name="Huang Y."/>
            <person name="Zhao Q."/>
            <person name="Feng Q."/>
            <person name="Zhang L."/>
            <person name="Zhu J."/>
            <person name="Weng Q."/>
            <person name="Mu J."/>
            <person name="Lu Y."/>
            <person name="Fan D."/>
            <person name="Liu Y."/>
            <person name="Guan J."/>
            <person name="Zhang Y."/>
            <person name="Yu S."/>
            <person name="Liu X."/>
            <person name="Zhang Y."/>
            <person name="Hong G."/>
            <person name="Han B."/>
            <person name="Choisne N."/>
            <person name="Demange N."/>
            <person name="Orjeda G."/>
            <person name="Samain S."/>
            <person name="Cattolico L."/>
            <person name="Pelletier E."/>
            <person name="Couloux A."/>
            <person name="Segurens B."/>
            <person name="Wincker P."/>
            <person name="D'Hont A."/>
            <person name="Scarpelli C."/>
            <person name="Weissenbach J."/>
            <person name="Salanoubat M."/>
            <person name="Quetier F."/>
            <person name="Yu Y."/>
            <person name="Kim H.R."/>
            <person name="Rambo T."/>
            <person name="Currie J."/>
            <person name="Collura K."/>
            <person name="Luo M."/>
            <person name="Yang T."/>
            <person name="Ammiraju J.S.S."/>
            <person name="Engler F."/>
            <person name="Soderlund C."/>
            <person name="Wing R.A."/>
            <person name="Palmer L.E."/>
            <person name="de la Bastide M."/>
            <person name="Spiegel L."/>
            <person name="Nascimento L."/>
            <person name="Zutavern T."/>
            <person name="O'Shaughnessy A."/>
            <person name="Dike S."/>
            <person name="Dedhia N."/>
            <person name="Preston R."/>
            <person name="Balija V."/>
            <person name="McCombie W.R."/>
            <person name="Chow T."/>
            <person name="Chen H."/>
            <person name="Chung M."/>
            <person name="Chen C."/>
            <person name="Shaw J."/>
            <person name="Wu H."/>
            <person name="Hsiao K."/>
            <person name="Chao Y."/>
            <person name="Chu M."/>
            <person name="Cheng C."/>
            <person name="Hour A."/>
            <person name="Lee P."/>
            <person name="Lin S."/>
            <person name="Lin Y."/>
            <person name="Liou J."/>
            <person name="Liu S."/>
            <person name="Hsing Y."/>
            <person name="Raghuvanshi S."/>
            <person name="Mohanty A."/>
            <person name="Bharti A.K."/>
            <person name="Gaur A."/>
            <person name="Gupta V."/>
            <person name="Kumar D."/>
            <person name="Ravi V."/>
            <person name="Vij S."/>
            <person name="Kapur A."/>
            <person name="Khurana P."/>
            <person name="Khurana P."/>
            <person name="Khurana J.P."/>
            <person name="Tyagi A.K."/>
            <person name="Gaikwad K."/>
            <person name="Singh A."/>
            <person name="Dalal V."/>
            <person name="Srivastava S."/>
            <person name="Dixit A."/>
            <person name="Pal A.K."/>
            <person name="Ghazi I.A."/>
            <person name="Yadav M."/>
            <person name="Pandit A."/>
            <person name="Bhargava A."/>
            <person name="Sureshbabu K."/>
            <person name="Batra K."/>
            <person name="Sharma T.R."/>
            <person name="Mohapatra T."/>
            <person name="Singh N.K."/>
            <person name="Messing J."/>
            <person name="Nelson A.B."/>
            <person name="Fuks G."/>
            <person name="Kavchok S."/>
            <person name="Keizer G."/>
            <person name="Linton E."/>
            <person name="Llaca V."/>
            <person name="Song R."/>
            <person name="Tanyolac B."/>
            <person name="Young S."/>
            <person name="Ho-Il K."/>
            <person name="Hahn J.H."/>
            <person name="Sangsakoo G."/>
            <person name="Vanavichit A."/>
            <person name="de Mattos Luiz.A.T."/>
            <person name="Zimmer P.D."/>
            <person name="Malone G."/>
            <person name="Dellagostin O."/>
            <person name="de Oliveira A.C."/>
            <person name="Bevan M."/>
            <person name="Bancroft I."/>
            <person name="Minx P."/>
            <person name="Cordum H."/>
            <person name="Wilson R."/>
            <person name="Cheng Z."/>
            <person name="Jin W."/>
            <person name="Jiang J."/>
            <person name="Leong S.A."/>
            <person name="Iwama H."/>
            <person name="Gojobori T."/>
            <person name="Itoh T."/>
            <person name="Niimura Y."/>
            <person name="Fujii Y."/>
            <person name="Habara T."/>
            <person name="Sakai H."/>
            <person name="Sato Y."/>
            <person name="Wilson G."/>
            <person name="Kumar K."/>
            <person name="McCouch S."/>
            <person name="Juretic N."/>
            <person name="Hoen D."/>
            <person name="Wright S."/>
            <person name="Bruskiewich R."/>
            <person name="Bureau T."/>
            <person name="Miyao A."/>
            <person name="Hirochika H."/>
            <person name="Nishikawa T."/>
            <person name="Kadowaki K."/>
            <person name="Sugiura M."/>
            <person name="Burr B."/>
            <person name="Sasaki T."/>
        </authorList>
    </citation>
    <scope>NUCLEOTIDE SEQUENCE [LARGE SCALE GENOMIC DNA]</scope>
    <source>
        <strain evidence="2">cv. Nipponbare</strain>
    </source>
</reference>
<dbReference type="Gramene" id="Os07t0613866-00">
    <property type="protein sequence ID" value="Os07t0613866-00"/>
    <property type="gene ID" value="Os07g0613866"/>
</dbReference>
<proteinExistence type="predicted"/>
<organism evidence="1 2">
    <name type="scientific">Oryza sativa subsp. japonica</name>
    <name type="common">Rice</name>
    <dbReference type="NCBI Taxonomy" id="39947"/>
    <lineage>
        <taxon>Eukaryota</taxon>
        <taxon>Viridiplantae</taxon>
        <taxon>Streptophyta</taxon>
        <taxon>Embryophyta</taxon>
        <taxon>Tracheophyta</taxon>
        <taxon>Spermatophyta</taxon>
        <taxon>Magnoliopsida</taxon>
        <taxon>Liliopsida</taxon>
        <taxon>Poales</taxon>
        <taxon>Poaceae</taxon>
        <taxon>BOP clade</taxon>
        <taxon>Oryzoideae</taxon>
        <taxon>Oryzeae</taxon>
        <taxon>Oryzinae</taxon>
        <taxon>Oryza</taxon>
        <taxon>Oryza sativa</taxon>
    </lineage>
</organism>
<reference evidence="1 2" key="2">
    <citation type="journal article" date="2013" name="Plant Cell Physiol.">
        <title>Rice Annotation Project Database (RAP-DB): an integrative and interactive database for rice genomics.</title>
        <authorList>
            <person name="Sakai H."/>
            <person name="Lee S.S."/>
            <person name="Tanaka T."/>
            <person name="Numa H."/>
            <person name="Kim J."/>
            <person name="Kawahara Y."/>
            <person name="Wakimoto H."/>
            <person name="Yang C.C."/>
            <person name="Iwamoto M."/>
            <person name="Abe T."/>
            <person name="Yamada Y."/>
            <person name="Muto A."/>
            <person name="Inokuchi H."/>
            <person name="Ikemura T."/>
            <person name="Matsumoto T."/>
            <person name="Sasaki T."/>
            <person name="Itoh T."/>
        </authorList>
    </citation>
    <scope>NUCLEOTIDE SEQUENCE [LARGE SCALE GENOMIC DNA]</scope>
    <source>
        <strain evidence="2">cv. Nipponbare</strain>
    </source>
</reference>